<sequence length="416" mass="46285">MKSYPLILVLLSVFLASGCRKKSFSTETTTVELHPGSFPKGTFGYDLAFLKKHITPIILTAPDNASAKLIVIPEYQGRVMTSTAAGDGGNSYGWINYDLISSGRKNPHINAYGGEDRLWLSPEGGQFSVYFSKGDSFTYHNWQTPALIDSEPFEVVSTDSVSASFRKKGSLENYSGTKMKFLIERKVTMLTRREIQELLSIRSLEDVKATGYASENTLTNTGPEWEREKGAIGLWILGMFTPGEKTTIVAPLSSHYQGKPQLTADYFGKIPDDRLVVHDTAVFLKADGRYRSKIGLAPLSAKPVAGSYDAEKNILTVVQYDLNMQGEYLKSAWKLHEEPFKGDAFNAYNDGPLPDGTQMGPFYELESSSSVRILGHNDKLSHTHRTFHFEGDKTILNRIAEKLFGMDIDQIGEIFK</sequence>
<protein>
    <recommendedName>
        <fullName evidence="3">Lipoprotein</fullName>
    </recommendedName>
</protein>
<gene>
    <name evidence="1" type="ORF">HWI92_15235</name>
</gene>
<evidence type="ECO:0008006" key="3">
    <source>
        <dbReference type="Google" id="ProtNLM"/>
    </source>
</evidence>
<name>A0ABX7I7U0_9BACT</name>
<accession>A0ABX7I7U0</accession>
<dbReference type="PROSITE" id="PS51257">
    <property type="entry name" value="PROKAR_LIPOPROTEIN"/>
    <property type="match status" value="1"/>
</dbReference>
<organism evidence="1 2">
    <name type="scientific">Dyadobacter sandarakinus</name>
    <dbReference type="NCBI Taxonomy" id="2747268"/>
    <lineage>
        <taxon>Bacteria</taxon>
        <taxon>Pseudomonadati</taxon>
        <taxon>Bacteroidota</taxon>
        <taxon>Cytophagia</taxon>
        <taxon>Cytophagales</taxon>
        <taxon>Spirosomataceae</taxon>
        <taxon>Dyadobacter</taxon>
    </lineage>
</organism>
<dbReference type="EMBL" id="CP056775">
    <property type="protein sequence ID" value="QRR02161.1"/>
    <property type="molecule type" value="Genomic_DNA"/>
</dbReference>
<evidence type="ECO:0000313" key="1">
    <source>
        <dbReference type="EMBL" id="QRR02161.1"/>
    </source>
</evidence>
<evidence type="ECO:0000313" key="2">
    <source>
        <dbReference type="Proteomes" id="UP000612680"/>
    </source>
</evidence>
<dbReference type="Proteomes" id="UP000612680">
    <property type="component" value="Chromosome"/>
</dbReference>
<dbReference type="RefSeq" id="WP_204656799.1">
    <property type="nucleotide sequence ID" value="NZ_CP056775.1"/>
</dbReference>
<dbReference type="Pfam" id="PF20583">
    <property type="entry name" value="DUF6786"/>
    <property type="match status" value="1"/>
</dbReference>
<keyword evidence="2" id="KW-1185">Reference proteome</keyword>
<proteinExistence type="predicted"/>
<reference evidence="1 2" key="1">
    <citation type="submission" date="2020-06" db="EMBL/GenBank/DDBJ databases">
        <title>Dyadobacter sandarakinus sp. nov., isolated from the soil of the Arctic Yellow River Station.</title>
        <authorList>
            <person name="Zhang Y."/>
            <person name="Peng F."/>
        </authorList>
    </citation>
    <scope>NUCLEOTIDE SEQUENCE [LARGE SCALE GENOMIC DNA]</scope>
    <source>
        <strain evidence="1 2">Q3-56</strain>
    </source>
</reference>
<dbReference type="InterPro" id="IPR046713">
    <property type="entry name" value="DUF6786"/>
</dbReference>